<evidence type="ECO:0000256" key="6">
    <source>
        <dbReference type="ARBA" id="ARBA00023136"/>
    </source>
</evidence>
<comment type="similarity">
    <text evidence="2">Belongs to the outer membrane factor (OMF) (TC 1.B.17) family.</text>
</comment>
<evidence type="ECO:0000256" key="3">
    <source>
        <dbReference type="ARBA" id="ARBA00022448"/>
    </source>
</evidence>
<evidence type="ECO:0000256" key="7">
    <source>
        <dbReference type="ARBA" id="ARBA00023237"/>
    </source>
</evidence>
<protein>
    <submittedName>
        <fullName evidence="9">Transporter</fullName>
    </submittedName>
</protein>
<feature type="signal peptide" evidence="8">
    <location>
        <begin position="1"/>
        <end position="20"/>
    </location>
</feature>
<dbReference type="Gene3D" id="1.20.1600.10">
    <property type="entry name" value="Outer membrane efflux proteins (OEP)"/>
    <property type="match status" value="1"/>
</dbReference>
<evidence type="ECO:0000256" key="1">
    <source>
        <dbReference type="ARBA" id="ARBA00004442"/>
    </source>
</evidence>
<dbReference type="GO" id="GO:1990281">
    <property type="term" value="C:efflux pump complex"/>
    <property type="evidence" value="ECO:0007669"/>
    <property type="project" value="TreeGrafter"/>
</dbReference>
<proteinExistence type="inferred from homology"/>
<dbReference type="SUPFAM" id="SSF56954">
    <property type="entry name" value="Outer membrane efflux proteins (OEP)"/>
    <property type="match status" value="1"/>
</dbReference>
<feature type="chain" id="PRO_5002133362" evidence="8">
    <location>
        <begin position="21"/>
        <end position="482"/>
    </location>
</feature>
<evidence type="ECO:0000313" key="10">
    <source>
        <dbReference type="Proteomes" id="UP000031408"/>
    </source>
</evidence>
<evidence type="ECO:0000256" key="4">
    <source>
        <dbReference type="ARBA" id="ARBA00022452"/>
    </source>
</evidence>
<dbReference type="AlphaFoldDB" id="A0A0C1IHN1"/>
<keyword evidence="5" id="KW-0812">Transmembrane</keyword>
<comment type="subcellular location">
    <subcellularLocation>
        <location evidence="1">Cell outer membrane</location>
    </subcellularLocation>
</comment>
<dbReference type="EMBL" id="JSVC01000018">
    <property type="protein sequence ID" value="KIC93720.1"/>
    <property type="molecule type" value="Genomic_DNA"/>
</dbReference>
<dbReference type="PANTHER" id="PTHR30026">
    <property type="entry name" value="OUTER MEMBRANE PROTEIN TOLC"/>
    <property type="match status" value="1"/>
</dbReference>
<evidence type="ECO:0000256" key="2">
    <source>
        <dbReference type="ARBA" id="ARBA00007613"/>
    </source>
</evidence>
<dbReference type="STRING" id="1349421.OI18_15835"/>
<comment type="caution">
    <text evidence="9">The sequence shown here is derived from an EMBL/GenBank/DDBJ whole genome shotgun (WGS) entry which is preliminary data.</text>
</comment>
<dbReference type="Pfam" id="PF02321">
    <property type="entry name" value="OEP"/>
    <property type="match status" value="2"/>
</dbReference>
<keyword evidence="6" id="KW-0472">Membrane</keyword>
<evidence type="ECO:0000313" key="9">
    <source>
        <dbReference type="EMBL" id="KIC93720.1"/>
    </source>
</evidence>
<dbReference type="GO" id="GO:0009279">
    <property type="term" value="C:cell outer membrane"/>
    <property type="evidence" value="ECO:0007669"/>
    <property type="project" value="UniProtKB-SubCell"/>
</dbReference>
<reference evidence="9 10" key="1">
    <citation type="submission" date="2014-11" db="EMBL/GenBank/DDBJ databases">
        <title>Genome sequence of Flavihumibacter solisilvae 3-3.</title>
        <authorList>
            <person name="Zhou G."/>
            <person name="Li M."/>
            <person name="Wang G."/>
        </authorList>
    </citation>
    <scope>NUCLEOTIDE SEQUENCE [LARGE SCALE GENOMIC DNA]</scope>
    <source>
        <strain evidence="9 10">3-3</strain>
    </source>
</reference>
<evidence type="ECO:0000256" key="5">
    <source>
        <dbReference type="ARBA" id="ARBA00022692"/>
    </source>
</evidence>
<dbReference type="InterPro" id="IPR003423">
    <property type="entry name" value="OMP_efflux"/>
</dbReference>
<dbReference type="Proteomes" id="UP000031408">
    <property type="component" value="Unassembled WGS sequence"/>
</dbReference>
<dbReference type="GO" id="GO:0015562">
    <property type="term" value="F:efflux transmembrane transporter activity"/>
    <property type="evidence" value="ECO:0007669"/>
    <property type="project" value="InterPro"/>
</dbReference>
<keyword evidence="4" id="KW-1134">Transmembrane beta strand</keyword>
<evidence type="ECO:0000256" key="8">
    <source>
        <dbReference type="SAM" id="SignalP"/>
    </source>
</evidence>
<dbReference type="InterPro" id="IPR051906">
    <property type="entry name" value="TolC-like"/>
</dbReference>
<dbReference type="GO" id="GO:0015288">
    <property type="term" value="F:porin activity"/>
    <property type="evidence" value="ECO:0007669"/>
    <property type="project" value="TreeGrafter"/>
</dbReference>
<keyword evidence="3" id="KW-0813">Transport</keyword>
<gene>
    <name evidence="9" type="ORF">OI18_15835</name>
</gene>
<keyword evidence="10" id="KW-1185">Reference proteome</keyword>
<keyword evidence="7" id="KW-0998">Cell outer membrane</keyword>
<name>A0A0C1IHN1_9BACT</name>
<accession>A0A0C1IHN1</accession>
<organism evidence="9 10">
    <name type="scientific">Flavihumibacter solisilvae</name>
    <dbReference type="NCBI Taxonomy" id="1349421"/>
    <lineage>
        <taxon>Bacteria</taxon>
        <taxon>Pseudomonadati</taxon>
        <taxon>Bacteroidota</taxon>
        <taxon>Chitinophagia</taxon>
        <taxon>Chitinophagales</taxon>
        <taxon>Chitinophagaceae</taxon>
        <taxon>Flavihumibacter</taxon>
    </lineage>
</organism>
<dbReference type="PANTHER" id="PTHR30026:SF20">
    <property type="entry name" value="OUTER MEMBRANE PROTEIN TOLC"/>
    <property type="match status" value="1"/>
</dbReference>
<sequence>MVRISAIVTGLLTYSNAVNAQAETTSLPDTGIHLTLQQAVEIAFKNNLELKQAELQSQSRKLDYKEAKAMQLPDVNGSIEHGRNQGRSIDPFTNTYLNQNIDYANYGLNSGLLLFQGLSTRHFIKQQQLASKAGEMDVQQNRDNLTLQVILAYFAVLSAEDLTVQIDNQATVSRKQVERLTILNSEGTINPSQLYDLKGQLANDEISLINTRNQLEAAKLTLSQLLNLPYDSTLRLERISPEQFLTTYEGTPAGIYQVALKELAMVKAAELRKQSAEKGVKAWKGQLWPSLSLNAGLYTNYSSAASTQQLLSSSDVPSGDYVLLNGGKEPVYTTQGSYAQQKIAYVDQFKNNYSTNVNFGIRIPILNGFTTRLQVSQSKLDLQNADIVEKTTRIRLQQSIEQAWFNMTATYKRYKALIEQVNAFQESFRTTEVRFNEGVLNSVDYLVAKNNLDRASTNLIVARYEYVFRTRILDYYQSKPLW</sequence>
<keyword evidence="8" id="KW-0732">Signal</keyword>